<dbReference type="OMA" id="VAKQICI"/>
<evidence type="ECO:0000313" key="3">
    <source>
        <dbReference type="Proteomes" id="UP000276776"/>
    </source>
</evidence>
<dbReference type="AlphaFoldDB" id="A0A0N5D3T7"/>
<evidence type="ECO:0000313" key="2">
    <source>
        <dbReference type="EMBL" id="VDN05067.1"/>
    </source>
</evidence>
<dbReference type="EMBL" id="UYYF01004525">
    <property type="protein sequence ID" value="VDN05067.1"/>
    <property type="molecule type" value="Genomic_DNA"/>
</dbReference>
<keyword evidence="3" id="KW-1185">Reference proteome</keyword>
<proteinExistence type="predicted"/>
<feature type="region of interest" description="Disordered" evidence="1">
    <location>
        <begin position="112"/>
        <end position="147"/>
    </location>
</feature>
<reference evidence="4" key="1">
    <citation type="submission" date="2017-02" db="UniProtKB">
        <authorList>
            <consortium name="WormBaseParasite"/>
        </authorList>
    </citation>
    <scope>IDENTIFICATION</scope>
</reference>
<dbReference type="OrthoDB" id="5858359at2759"/>
<dbReference type="WBParaSite" id="TCLT_0000760601-mRNA-1">
    <property type="protein sequence ID" value="TCLT_0000760601-mRNA-1"/>
    <property type="gene ID" value="TCLT_0000760601"/>
</dbReference>
<reference evidence="2 3" key="2">
    <citation type="submission" date="2018-11" db="EMBL/GenBank/DDBJ databases">
        <authorList>
            <consortium name="Pathogen Informatics"/>
        </authorList>
    </citation>
    <scope>NUCLEOTIDE SEQUENCE [LARGE SCALE GENOMIC DNA]</scope>
</reference>
<organism evidence="4">
    <name type="scientific">Thelazia callipaeda</name>
    <name type="common">Oriental eyeworm</name>
    <name type="synonym">Parasitic nematode</name>
    <dbReference type="NCBI Taxonomy" id="103827"/>
    <lineage>
        <taxon>Eukaryota</taxon>
        <taxon>Metazoa</taxon>
        <taxon>Ecdysozoa</taxon>
        <taxon>Nematoda</taxon>
        <taxon>Chromadorea</taxon>
        <taxon>Rhabditida</taxon>
        <taxon>Spirurina</taxon>
        <taxon>Spiruromorpha</taxon>
        <taxon>Thelazioidea</taxon>
        <taxon>Thelaziidae</taxon>
        <taxon>Thelazia</taxon>
    </lineage>
</organism>
<evidence type="ECO:0000256" key="1">
    <source>
        <dbReference type="SAM" id="MobiDB-lite"/>
    </source>
</evidence>
<gene>
    <name evidence="2" type="ORF">TCLT_LOCUS7595</name>
</gene>
<dbReference type="Proteomes" id="UP000276776">
    <property type="component" value="Unassembled WGS sequence"/>
</dbReference>
<sequence length="147" mass="16870">MVYFGCVKKIRITEKKRRASCSTSTRMSSTERAPTFTSTSLKNGKLLFPMEKHRSAYSPEHETPILQSSMHTQEAYVPPPPTYAIQQTDYRKHQRETSRGNYLHTDLIRNTQSRKGSMVQHEVAGRGSRESEDHSMMPSFVYHTSSV</sequence>
<protein>
    <submittedName>
        <fullName evidence="4">ZM domain-containing protein</fullName>
    </submittedName>
</protein>
<feature type="compositionally biased region" description="Basic and acidic residues" evidence="1">
    <location>
        <begin position="123"/>
        <end position="135"/>
    </location>
</feature>
<accession>A0A0N5D3T7</accession>
<evidence type="ECO:0000313" key="4">
    <source>
        <dbReference type="WBParaSite" id="TCLT_0000760601-mRNA-1"/>
    </source>
</evidence>
<name>A0A0N5D3T7_THECL</name>